<proteinExistence type="predicted"/>
<comment type="caution">
    <text evidence="4">The sequence shown here is derived from an EMBL/GenBank/DDBJ whole genome shotgun (WGS) entry which is preliminary data.</text>
</comment>
<dbReference type="EMBL" id="JBFOLK010000014">
    <property type="protein sequence ID" value="KAL2460286.1"/>
    <property type="molecule type" value="Genomic_DNA"/>
</dbReference>
<feature type="region of interest" description="Disordered" evidence="2">
    <location>
        <begin position="292"/>
        <end position="333"/>
    </location>
</feature>
<keyword evidence="1" id="KW-0175">Coiled coil</keyword>
<evidence type="ECO:0000313" key="4">
    <source>
        <dbReference type="EMBL" id="KAL2460286.1"/>
    </source>
</evidence>
<dbReference type="AlphaFoldDB" id="A0ABD1PCC8"/>
<dbReference type="PANTHER" id="PTHR31099">
    <property type="entry name" value="OS06G0165300 PROTEIN"/>
    <property type="match status" value="1"/>
</dbReference>
<name>A0ABD1PCC8_9LAMI</name>
<dbReference type="Pfam" id="PF04195">
    <property type="entry name" value="Transposase_28"/>
    <property type="match status" value="1"/>
</dbReference>
<dbReference type="InterPro" id="IPR007321">
    <property type="entry name" value="Transposase_28"/>
</dbReference>
<evidence type="ECO:0000256" key="2">
    <source>
        <dbReference type="SAM" id="MobiDB-lite"/>
    </source>
</evidence>
<dbReference type="PANTHER" id="PTHR31099:SF49">
    <property type="entry name" value="MYOSIN HEAVY CHAIN-LIKE PROTEIN"/>
    <property type="match status" value="1"/>
</dbReference>
<evidence type="ECO:0000259" key="3">
    <source>
        <dbReference type="Pfam" id="PF04195"/>
    </source>
</evidence>
<feature type="compositionally biased region" description="Low complexity" evidence="2">
    <location>
        <begin position="11"/>
        <end position="24"/>
    </location>
</feature>
<feature type="coiled-coil region" evidence="1">
    <location>
        <begin position="357"/>
        <end position="419"/>
    </location>
</feature>
<sequence>MAPKHSRDSGSESSSLGGSSGSSSTLGGYPNVILPLGVEVIPEGIPLSPFTRCHDQAPKFAVPNEPSVYTEVTLGEVVNRFHLGQNFLYRVPKSSDSPSSCRVGEITVFKDDLDGGLRFPLHPFLQSVLIKHNLAPGQIVPNGWRMLAYFLLLCLKNDISPSVKLCRLVFEMKRSVGLKCFVYLSCKENFNVPICPSSNTGWKRRFFFIRPRVGEFSFPNIWGYPDVSKFNRPVPRTAPLKQQLDRLLGLAPLGGKMFEVLSDEMLMSVGLGHVEGMNFDASAVFKMARQKSRAPDASSLSGRKRAAVSSPTRDVPTPQNPLTSGRSSSPRSPVDRIVGCVDIELKKGLERKVATFGETLYERAKDAERRALKAKEEINEKDLQVGRLVAERERTLVEMKKKDAELHNVKNALSQLEQKMATHEFSQSDAVSIYKKTNEYKETLAMYGSKSYVLALDHVKAWLRQSHPAIDPTELEEFLSALDVGSMSPRGDDV</sequence>
<reference evidence="5" key="1">
    <citation type="submission" date="2024-07" db="EMBL/GenBank/DDBJ databases">
        <title>Two chromosome-level genome assemblies of Korean endemic species Abeliophyllum distichum and Forsythia ovata (Oleaceae).</title>
        <authorList>
            <person name="Jang H."/>
        </authorList>
    </citation>
    <scope>NUCLEOTIDE SEQUENCE [LARGE SCALE GENOMIC DNA]</scope>
</reference>
<accession>A0ABD1PCC8</accession>
<evidence type="ECO:0000256" key="1">
    <source>
        <dbReference type="SAM" id="Coils"/>
    </source>
</evidence>
<keyword evidence="5" id="KW-1185">Reference proteome</keyword>
<organism evidence="4 5">
    <name type="scientific">Abeliophyllum distichum</name>
    <dbReference type="NCBI Taxonomy" id="126358"/>
    <lineage>
        <taxon>Eukaryota</taxon>
        <taxon>Viridiplantae</taxon>
        <taxon>Streptophyta</taxon>
        <taxon>Embryophyta</taxon>
        <taxon>Tracheophyta</taxon>
        <taxon>Spermatophyta</taxon>
        <taxon>Magnoliopsida</taxon>
        <taxon>eudicotyledons</taxon>
        <taxon>Gunneridae</taxon>
        <taxon>Pentapetalae</taxon>
        <taxon>asterids</taxon>
        <taxon>lamiids</taxon>
        <taxon>Lamiales</taxon>
        <taxon>Oleaceae</taxon>
        <taxon>Forsythieae</taxon>
        <taxon>Abeliophyllum</taxon>
    </lineage>
</organism>
<gene>
    <name evidence="4" type="ORF">Adt_43706</name>
</gene>
<feature type="region of interest" description="Disordered" evidence="2">
    <location>
        <begin position="1"/>
        <end position="24"/>
    </location>
</feature>
<feature type="domain" description="Transposase (putative) gypsy type" evidence="3">
    <location>
        <begin position="108"/>
        <end position="173"/>
    </location>
</feature>
<protein>
    <recommendedName>
        <fullName evidence="3">Transposase (putative) gypsy type domain-containing protein</fullName>
    </recommendedName>
</protein>
<dbReference type="Proteomes" id="UP001604336">
    <property type="component" value="Unassembled WGS sequence"/>
</dbReference>
<feature type="compositionally biased region" description="Basic and acidic residues" evidence="2">
    <location>
        <begin position="1"/>
        <end position="10"/>
    </location>
</feature>
<feature type="compositionally biased region" description="Polar residues" evidence="2">
    <location>
        <begin position="320"/>
        <end position="331"/>
    </location>
</feature>
<evidence type="ECO:0000313" key="5">
    <source>
        <dbReference type="Proteomes" id="UP001604336"/>
    </source>
</evidence>